<dbReference type="AlphaFoldDB" id="A0A821MJW7"/>
<comment type="caution">
    <text evidence="2">The sequence shown here is derived from an EMBL/GenBank/DDBJ whole genome shotgun (WGS) entry which is preliminary data.</text>
</comment>
<evidence type="ECO:0000313" key="3">
    <source>
        <dbReference type="Proteomes" id="UP000663873"/>
    </source>
</evidence>
<evidence type="ECO:0000259" key="1">
    <source>
        <dbReference type="Pfam" id="PF04130"/>
    </source>
</evidence>
<dbReference type="EMBL" id="CAJOBP010042947">
    <property type="protein sequence ID" value="CAF4769889.1"/>
    <property type="molecule type" value="Genomic_DNA"/>
</dbReference>
<gene>
    <name evidence="2" type="ORF">UJA718_LOCUS39855</name>
</gene>
<protein>
    <recommendedName>
        <fullName evidence="1">Gamma tubulin complex component C-terminal domain-containing protein</fullName>
    </recommendedName>
</protein>
<name>A0A821MJW7_9BILA</name>
<sequence>DAEIRRFHTILKPQLKTIKSDLHIVKKAFRDAVLKFLQQLKFHPDITLRSLSFRLNFNEFYKVSYTSKSTA</sequence>
<accession>A0A821MJW7</accession>
<reference evidence="2" key="1">
    <citation type="submission" date="2021-02" db="EMBL/GenBank/DDBJ databases">
        <authorList>
            <person name="Nowell W R."/>
        </authorList>
    </citation>
    <scope>NUCLEOTIDE SEQUENCE</scope>
</reference>
<dbReference type="InterPro" id="IPR040457">
    <property type="entry name" value="GCP_C"/>
</dbReference>
<feature type="domain" description="Gamma tubulin complex component C-terminal" evidence="1">
    <location>
        <begin position="15"/>
        <end position="61"/>
    </location>
</feature>
<dbReference type="Pfam" id="PF04130">
    <property type="entry name" value="GCP_C_terminal"/>
    <property type="match status" value="1"/>
</dbReference>
<dbReference type="Proteomes" id="UP000663873">
    <property type="component" value="Unassembled WGS sequence"/>
</dbReference>
<evidence type="ECO:0000313" key="2">
    <source>
        <dbReference type="EMBL" id="CAF4769889.1"/>
    </source>
</evidence>
<organism evidence="2 3">
    <name type="scientific">Rotaria socialis</name>
    <dbReference type="NCBI Taxonomy" id="392032"/>
    <lineage>
        <taxon>Eukaryota</taxon>
        <taxon>Metazoa</taxon>
        <taxon>Spiralia</taxon>
        <taxon>Gnathifera</taxon>
        <taxon>Rotifera</taxon>
        <taxon>Eurotatoria</taxon>
        <taxon>Bdelloidea</taxon>
        <taxon>Philodinida</taxon>
        <taxon>Philodinidae</taxon>
        <taxon>Rotaria</taxon>
    </lineage>
</organism>
<proteinExistence type="predicted"/>
<feature type="non-terminal residue" evidence="2">
    <location>
        <position position="71"/>
    </location>
</feature>
<keyword evidence="3" id="KW-1185">Reference proteome</keyword>
<dbReference type="GO" id="GO:0043015">
    <property type="term" value="F:gamma-tubulin binding"/>
    <property type="evidence" value="ECO:0007669"/>
    <property type="project" value="InterPro"/>
</dbReference>